<proteinExistence type="inferred from homology"/>
<dbReference type="Proteomes" id="UP000054837">
    <property type="component" value="Unassembled WGS sequence"/>
</dbReference>
<dbReference type="InterPro" id="IPR023302">
    <property type="entry name" value="Pept_S9A_N"/>
</dbReference>
<dbReference type="GO" id="GO:0004252">
    <property type="term" value="F:serine-type endopeptidase activity"/>
    <property type="evidence" value="ECO:0007669"/>
    <property type="project" value="InterPro"/>
</dbReference>
<dbReference type="Pfam" id="PF00326">
    <property type="entry name" value="Peptidase_S9"/>
    <property type="match status" value="1"/>
</dbReference>
<dbReference type="PRINTS" id="PR00862">
    <property type="entry name" value="PROLIGOPTASE"/>
</dbReference>
<dbReference type="GO" id="GO:0006508">
    <property type="term" value="P:proteolysis"/>
    <property type="evidence" value="ECO:0007669"/>
    <property type="project" value="UniProtKB-KW"/>
</dbReference>
<dbReference type="EMBL" id="LQBL01000028">
    <property type="protein sequence ID" value="KUG53800.1"/>
    <property type="molecule type" value="Genomic_DNA"/>
</dbReference>
<dbReference type="InterPro" id="IPR051543">
    <property type="entry name" value="Serine_Peptidase_S9A"/>
</dbReference>
<evidence type="ECO:0000259" key="5">
    <source>
        <dbReference type="Pfam" id="PF00326"/>
    </source>
</evidence>
<dbReference type="PANTHER" id="PTHR11757">
    <property type="entry name" value="PROTEASE FAMILY S9A OLIGOPEPTIDASE"/>
    <property type="match status" value="1"/>
</dbReference>
<dbReference type="Gene3D" id="2.130.10.120">
    <property type="entry name" value="Prolyl oligopeptidase, N-terminal domain"/>
    <property type="match status" value="1"/>
</dbReference>
<dbReference type="InterPro" id="IPR029058">
    <property type="entry name" value="AB_hydrolase_fold"/>
</dbReference>
<dbReference type="InterPro" id="IPR002470">
    <property type="entry name" value="Peptidase_S9A"/>
</dbReference>
<evidence type="ECO:0000256" key="2">
    <source>
        <dbReference type="ARBA" id="ARBA00022670"/>
    </source>
</evidence>
<dbReference type="SUPFAM" id="SSF53474">
    <property type="entry name" value="alpha/beta-Hydrolases"/>
    <property type="match status" value="1"/>
</dbReference>
<dbReference type="STRING" id="767452.AVL62_01840"/>
<protein>
    <submittedName>
        <fullName evidence="7">Protease 2</fullName>
    </submittedName>
</protein>
<evidence type="ECO:0000256" key="3">
    <source>
        <dbReference type="ARBA" id="ARBA00022801"/>
    </source>
</evidence>
<keyword evidence="3" id="KW-0378">Hydrolase</keyword>
<dbReference type="InterPro" id="IPR001375">
    <property type="entry name" value="Peptidase_S9_cat"/>
</dbReference>
<dbReference type="Gene3D" id="3.40.50.1820">
    <property type="entry name" value="alpha/beta hydrolase"/>
    <property type="match status" value="1"/>
</dbReference>
<name>A0A0W8I6B2_9MICO</name>
<evidence type="ECO:0000256" key="1">
    <source>
        <dbReference type="ARBA" id="ARBA00005228"/>
    </source>
</evidence>
<dbReference type="RefSeq" id="WP_058891805.1">
    <property type="nucleotide sequence ID" value="NZ_LQBL01000028.1"/>
</dbReference>
<evidence type="ECO:0000313" key="7">
    <source>
        <dbReference type="EMBL" id="KUG53800.1"/>
    </source>
</evidence>
<gene>
    <name evidence="7" type="ORF">AVL62_01840</name>
</gene>
<dbReference type="PANTHER" id="PTHR11757:SF19">
    <property type="entry name" value="PROLYL ENDOPEPTIDASE-LIKE"/>
    <property type="match status" value="1"/>
</dbReference>
<keyword evidence="8" id="KW-1185">Reference proteome</keyword>
<reference evidence="7 8" key="1">
    <citation type="submission" date="2015-12" db="EMBL/GenBank/DDBJ databases">
        <title>Serinicoccus chungangenesis strain CD08_5 genome sequencing and assembly.</title>
        <authorList>
            <person name="Chander A.M."/>
            <person name="Kaur G."/>
            <person name="Nair G.R."/>
            <person name="Dhawan D.K."/>
            <person name="Kochhar R.K."/>
            <person name="Mayilraj S."/>
            <person name="Bhadada S.K."/>
        </authorList>
    </citation>
    <scope>NUCLEOTIDE SEQUENCE [LARGE SCALE GENOMIC DNA]</scope>
    <source>
        <strain evidence="7 8">CD08_5</strain>
    </source>
</reference>
<keyword evidence="2 7" id="KW-0645">Protease</keyword>
<dbReference type="SUPFAM" id="SSF50993">
    <property type="entry name" value="Peptidase/esterase 'gauge' domain"/>
    <property type="match status" value="1"/>
</dbReference>
<comment type="similarity">
    <text evidence="1">Belongs to the peptidase S9A family.</text>
</comment>
<dbReference type="Pfam" id="PF02897">
    <property type="entry name" value="Peptidase_S9_N"/>
    <property type="match status" value="1"/>
</dbReference>
<feature type="domain" description="Peptidase S9A N-terminal" evidence="6">
    <location>
        <begin position="14"/>
        <end position="423"/>
    </location>
</feature>
<comment type="caution">
    <text evidence="7">The sequence shown here is derived from an EMBL/GenBank/DDBJ whole genome shotgun (WGS) entry which is preliminary data.</text>
</comment>
<accession>A0A0W8I6B2</accession>
<evidence type="ECO:0000256" key="4">
    <source>
        <dbReference type="ARBA" id="ARBA00022825"/>
    </source>
</evidence>
<dbReference type="AlphaFoldDB" id="A0A0W8I6B2"/>
<dbReference type="OrthoDB" id="9801421at2"/>
<organism evidence="7 8">
    <name type="scientific">Serinicoccus chungangensis</name>
    <dbReference type="NCBI Taxonomy" id="767452"/>
    <lineage>
        <taxon>Bacteria</taxon>
        <taxon>Bacillati</taxon>
        <taxon>Actinomycetota</taxon>
        <taxon>Actinomycetes</taxon>
        <taxon>Micrococcales</taxon>
        <taxon>Ornithinimicrobiaceae</taxon>
        <taxon>Serinicoccus</taxon>
    </lineage>
</organism>
<evidence type="ECO:0000313" key="8">
    <source>
        <dbReference type="Proteomes" id="UP000054837"/>
    </source>
</evidence>
<sequence length="708" mass="78558">MTHQPSPPRAARLDVVRSHHGEDVVDPYEWLRDKSDPDVIAHLEAENAYTEARTAHLGELQQSIFEEIKGRVQQTDLSVPVRHRDWWYYTRTIEGEQYAVHGRVAVGESPERPELDPGAAPEGEEVLLDGNAEAQGEEFFSLGAFDVTPAGDRLAYAVDTTGDERFDLRVKDLTTGEVVDDAVRGIGYGTAWSADGGHLFYVRVDDAWRPHQVWRHRVGAPAEEDVLVHQEDDERFWMGVGTSRDDRHVIVWLGSKNTSEVRLVDAEDPTGELRVVAPREEGVEYDVEPAGERLWIVHNRDHRDFELAVAPATTTSARDWSTVVPGEDGVRLAGVEAFAGHLVLSLRRDGLTQLQVLPLSGQGRPVGEGYQVPVEEPVYTIETGTNPTYETDTLQVLVESLVTPRSVLDLDLGSGELTLVKQQPVLGGYDPADYQQQRLWATAQDGTQIPISLVARRDAEPDGTHPGLLYGYGSYEISVDPHFSISRLSYLDRGVVHAVAHVRGGGEMGRGWYEEGRMEHKANTFTDFVACADHLVETGWVAPDRLAAEGRSAGGLLMGAVLNLAPERFRVVHAGVAFVDALTTILDPSLPLTVSEWEEWGNPVDSAQIYQLMRSYTPYENIRRVDYPAILATTGLNDTRVFYVEPAKWVARLRETVTSDPQERPILLKTEMVAGHGGKTGRYDAWRETAFEIAFVLDQLGARELVTG</sequence>
<feature type="domain" description="Peptidase S9 prolyl oligopeptidase catalytic" evidence="5">
    <location>
        <begin position="481"/>
        <end position="701"/>
    </location>
</feature>
<keyword evidence="4" id="KW-0720">Serine protease</keyword>
<evidence type="ECO:0000259" key="6">
    <source>
        <dbReference type="Pfam" id="PF02897"/>
    </source>
</evidence>